<dbReference type="Gene3D" id="3.30.70.380">
    <property type="entry name" value="Ferrodoxin-fold anticodon-binding domain"/>
    <property type="match status" value="1"/>
</dbReference>
<evidence type="ECO:0000259" key="7">
    <source>
        <dbReference type="PROSITE" id="PS51447"/>
    </source>
</evidence>
<dbReference type="Gene3D" id="3.30.930.10">
    <property type="entry name" value="Bira Bifunctional Protein, Domain 2"/>
    <property type="match status" value="1"/>
</dbReference>
<evidence type="ECO:0000256" key="4">
    <source>
        <dbReference type="ARBA" id="ARBA00022840"/>
    </source>
</evidence>
<keyword evidence="3" id="KW-0547">Nucleotide-binding</keyword>
<evidence type="ECO:0000256" key="6">
    <source>
        <dbReference type="ARBA" id="ARBA00023146"/>
    </source>
</evidence>
<comment type="caution">
    <text evidence="8">The sequence shown here is derived from an EMBL/GenBank/DDBJ whole genome shotgun (WGS) entry which is preliminary data.</text>
</comment>
<dbReference type="GO" id="GO:0006412">
    <property type="term" value="P:translation"/>
    <property type="evidence" value="ECO:0007669"/>
    <property type="project" value="UniProtKB-KW"/>
</dbReference>
<dbReference type="Proteomes" id="UP000284057">
    <property type="component" value="Unassembled WGS sequence"/>
</dbReference>
<dbReference type="Pfam" id="PF01409">
    <property type="entry name" value="tRNA-synt_2d"/>
    <property type="match status" value="1"/>
</dbReference>
<dbReference type="SUPFAM" id="SSF55681">
    <property type="entry name" value="Class II aaRS and biotin synthetases"/>
    <property type="match status" value="1"/>
</dbReference>
<evidence type="ECO:0000256" key="5">
    <source>
        <dbReference type="ARBA" id="ARBA00022917"/>
    </source>
</evidence>
<dbReference type="EMBL" id="QUAL01000156">
    <property type="protein sequence ID" value="RIQ20927.1"/>
    <property type="molecule type" value="Genomic_DNA"/>
</dbReference>
<organism evidence="8 9">
    <name type="scientific">Jiangella rhizosphaerae</name>
    <dbReference type="NCBI Taxonomy" id="2293569"/>
    <lineage>
        <taxon>Bacteria</taxon>
        <taxon>Bacillati</taxon>
        <taxon>Actinomycetota</taxon>
        <taxon>Actinomycetes</taxon>
        <taxon>Jiangellales</taxon>
        <taxon>Jiangellaceae</taxon>
        <taxon>Jiangella</taxon>
    </lineage>
</organism>
<dbReference type="GO" id="GO:0000049">
    <property type="term" value="F:tRNA binding"/>
    <property type="evidence" value="ECO:0007669"/>
    <property type="project" value="InterPro"/>
</dbReference>
<dbReference type="SMART" id="SM00896">
    <property type="entry name" value="FDX-ACB"/>
    <property type="match status" value="1"/>
</dbReference>
<evidence type="ECO:0000256" key="2">
    <source>
        <dbReference type="ARBA" id="ARBA00022598"/>
    </source>
</evidence>
<dbReference type="PROSITE" id="PS51447">
    <property type="entry name" value="FDX_ACB"/>
    <property type="match status" value="1"/>
</dbReference>
<comment type="similarity">
    <text evidence="1">Belongs to the class-II aminoacyl-tRNA synthetase family.</text>
</comment>
<dbReference type="GO" id="GO:0043039">
    <property type="term" value="P:tRNA aminoacylation"/>
    <property type="evidence" value="ECO:0007669"/>
    <property type="project" value="InterPro"/>
</dbReference>
<evidence type="ECO:0000256" key="3">
    <source>
        <dbReference type="ARBA" id="ARBA00022741"/>
    </source>
</evidence>
<dbReference type="InterPro" id="IPR002319">
    <property type="entry name" value="Phenylalanyl-tRNA_Synthase"/>
</dbReference>
<proteinExistence type="inferred from homology"/>
<evidence type="ECO:0000256" key="1">
    <source>
        <dbReference type="ARBA" id="ARBA00008226"/>
    </source>
</evidence>
<evidence type="ECO:0000313" key="8">
    <source>
        <dbReference type="EMBL" id="RIQ20927.1"/>
    </source>
</evidence>
<dbReference type="SUPFAM" id="SSF54991">
    <property type="entry name" value="Anticodon-binding domain of PheRS"/>
    <property type="match status" value="1"/>
</dbReference>
<dbReference type="InterPro" id="IPR005121">
    <property type="entry name" value="Fdx_antiC-bd"/>
</dbReference>
<keyword evidence="2" id="KW-0436">Ligase</keyword>
<keyword evidence="9" id="KW-1185">Reference proteome</keyword>
<dbReference type="RefSeq" id="WP_119660918.1">
    <property type="nucleotide sequence ID" value="NZ_QUAL01000156.1"/>
</dbReference>
<protein>
    <recommendedName>
        <fullName evidence="7">FDX-ACB domain-containing protein</fullName>
    </recommendedName>
</protein>
<keyword evidence="6" id="KW-0030">Aminoacyl-tRNA synthetase</keyword>
<name>A0A418KP86_9ACTN</name>
<dbReference type="GO" id="GO:0004812">
    <property type="term" value="F:aminoacyl-tRNA ligase activity"/>
    <property type="evidence" value="ECO:0007669"/>
    <property type="project" value="UniProtKB-KW"/>
</dbReference>
<dbReference type="InterPro" id="IPR045864">
    <property type="entry name" value="aa-tRNA-synth_II/BPL/LPL"/>
</dbReference>
<feature type="domain" description="FDX-ACB" evidence="7">
    <location>
        <begin position="278"/>
        <end position="382"/>
    </location>
</feature>
<dbReference type="AlphaFoldDB" id="A0A418KP86"/>
<dbReference type="OrthoDB" id="489670at2"/>
<dbReference type="InterPro" id="IPR036690">
    <property type="entry name" value="Fdx_antiC-bd_sf"/>
</dbReference>
<gene>
    <name evidence="8" type="ORF">DY240_16365</name>
</gene>
<dbReference type="GO" id="GO:0005524">
    <property type="term" value="F:ATP binding"/>
    <property type="evidence" value="ECO:0007669"/>
    <property type="project" value="UniProtKB-KW"/>
</dbReference>
<keyword evidence="5" id="KW-0648">Protein biosynthesis</keyword>
<keyword evidence="4" id="KW-0067">ATP-binding</keyword>
<sequence>MTVSLASSDSRPQPLSLPALVDALSLRDLTDPAQGPHALQLLVSAAASALGERWGADVRVLRSRPVVAVEDNYDRLGYQRDAVSRDVRYTRYVSDTTMLRSHTSAGVPPALRALASSAAAPARDVLLVLPGICHRRDSIDRLHTGTPHQLDLWLLRRGGRRLDHDDLHDLVTALVGAVLPGTHWRWTATSHPYTTGGREVEAIHDGQPVEIAECGLAAPEVLSAAGLSPSSWSGLALGMGLDRVLMLRKGIPDIRLLRSTDPRVAEQLLDLTPYQPVSDLPPARRDISVAVAAGSDAEVLGDRIREALGPDADLVEEVSVLSTTPYADLPEAARLRLAMRPDQENVLLRLVLRPVDRTLTSEETNALRDRVAAALAGVQVRR</sequence>
<reference evidence="8 9" key="1">
    <citation type="submission" date="2018-09" db="EMBL/GenBank/DDBJ databases">
        <title>Isolation, diversity and antifungal activity of actinobacteria from wheat.</title>
        <authorList>
            <person name="Han C."/>
        </authorList>
    </citation>
    <scope>NUCLEOTIDE SEQUENCE [LARGE SCALE GENOMIC DNA]</scope>
    <source>
        <strain evidence="8 9">NEAU-YY265</strain>
    </source>
</reference>
<evidence type="ECO:0000313" key="9">
    <source>
        <dbReference type="Proteomes" id="UP000284057"/>
    </source>
</evidence>
<accession>A0A418KP86</accession>